<organism evidence="2 3">
    <name type="scientific">Thiohalocapsa marina</name>
    <dbReference type="NCBI Taxonomy" id="424902"/>
    <lineage>
        <taxon>Bacteria</taxon>
        <taxon>Pseudomonadati</taxon>
        <taxon>Pseudomonadota</taxon>
        <taxon>Gammaproteobacteria</taxon>
        <taxon>Chromatiales</taxon>
        <taxon>Chromatiaceae</taxon>
        <taxon>Thiohalocapsa</taxon>
    </lineage>
</organism>
<evidence type="ECO:0000256" key="1">
    <source>
        <dbReference type="SAM" id="SignalP"/>
    </source>
</evidence>
<evidence type="ECO:0000313" key="3">
    <source>
        <dbReference type="Proteomes" id="UP000322981"/>
    </source>
</evidence>
<evidence type="ECO:0000313" key="2">
    <source>
        <dbReference type="EMBL" id="KAA6184471.1"/>
    </source>
</evidence>
<dbReference type="AlphaFoldDB" id="A0A5M8FMV3"/>
<feature type="signal peptide" evidence="1">
    <location>
        <begin position="1"/>
        <end position="25"/>
    </location>
</feature>
<dbReference type="Gene3D" id="1.20.120.1490">
    <property type="match status" value="1"/>
</dbReference>
<keyword evidence="1" id="KW-0732">Signal</keyword>
<dbReference type="OrthoDB" id="5767845at2"/>
<dbReference type="RefSeq" id="WP_150093696.1">
    <property type="nucleotide sequence ID" value="NZ_JBFUOH010000075.1"/>
</dbReference>
<protein>
    <submittedName>
        <fullName evidence="2">Pilus assembly protein</fullName>
    </submittedName>
</protein>
<accession>A0A5M8FMV3</accession>
<sequence>MKRSAIALTSTALLATALTTGLALAAPPDRDPEQRLQAMTQQLNLTEAQQTELRALFEQHAQRRAAERQALREQVDALLTDAQRQQRDARMQQRVERRISRMTQRLDLTPDQAQQLHALFAEKQGNPTLTRSELRERMAAVLSEDQLARLERARPRKAAHGPMGRGGSMGCN</sequence>
<keyword evidence="3" id="KW-1185">Reference proteome</keyword>
<comment type="caution">
    <text evidence="2">The sequence shown here is derived from an EMBL/GenBank/DDBJ whole genome shotgun (WGS) entry which is preliminary data.</text>
</comment>
<dbReference type="Proteomes" id="UP000322981">
    <property type="component" value="Unassembled WGS sequence"/>
</dbReference>
<reference evidence="2 3" key="1">
    <citation type="submission" date="2019-09" db="EMBL/GenBank/DDBJ databases">
        <title>Whole-genome sequence of the purple sulfur bacterium Thiohalocapsa marina DSM 19078.</title>
        <authorList>
            <person name="Kyndt J.A."/>
            <person name="Meyer T.E."/>
        </authorList>
    </citation>
    <scope>NUCLEOTIDE SEQUENCE [LARGE SCALE GENOMIC DNA]</scope>
    <source>
        <strain evidence="2 3">DSM 19078</strain>
    </source>
</reference>
<dbReference type="EMBL" id="VWXX01000019">
    <property type="protein sequence ID" value="KAA6184471.1"/>
    <property type="molecule type" value="Genomic_DNA"/>
</dbReference>
<name>A0A5M8FMV3_9GAMM</name>
<feature type="chain" id="PRO_5024299267" evidence="1">
    <location>
        <begin position="26"/>
        <end position="172"/>
    </location>
</feature>
<proteinExistence type="predicted"/>
<gene>
    <name evidence="2" type="ORF">F2Q65_12200</name>
</gene>